<accession>A0A0F8ZQE9</accession>
<gene>
    <name evidence="3" type="ORF">LCGC14_3007490</name>
</gene>
<dbReference type="AlphaFoldDB" id="A0A0F8ZQE9"/>
<dbReference type="SUPFAM" id="SSF54060">
    <property type="entry name" value="His-Me finger endonucleases"/>
    <property type="match status" value="1"/>
</dbReference>
<evidence type="ECO:0000259" key="2">
    <source>
        <dbReference type="Pfam" id="PF13392"/>
    </source>
</evidence>
<evidence type="ECO:0000313" key="3">
    <source>
        <dbReference type="EMBL" id="KKK62121.1"/>
    </source>
</evidence>
<protein>
    <recommendedName>
        <fullName evidence="2">HNH nuclease domain-containing protein</fullName>
    </recommendedName>
</protein>
<proteinExistence type="predicted"/>
<evidence type="ECO:0000256" key="1">
    <source>
        <dbReference type="SAM" id="MobiDB-lite"/>
    </source>
</evidence>
<dbReference type="InterPro" id="IPR044925">
    <property type="entry name" value="His-Me_finger_sf"/>
</dbReference>
<comment type="caution">
    <text evidence="3">The sequence shown here is derived from an EMBL/GenBank/DDBJ whole genome shotgun (WGS) entry which is preliminary data.</text>
</comment>
<organism evidence="3">
    <name type="scientific">marine sediment metagenome</name>
    <dbReference type="NCBI Taxonomy" id="412755"/>
    <lineage>
        <taxon>unclassified sequences</taxon>
        <taxon>metagenomes</taxon>
        <taxon>ecological metagenomes</taxon>
    </lineage>
</organism>
<feature type="region of interest" description="Disordered" evidence="1">
    <location>
        <begin position="1"/>
        <end position="23"/>
    </location>
</feature>
<name>A0A0F8ZQE9_9ZZZZ</name>
<reference evidence="3" key="1">
    <citation type="journal article" date="2015" name="Nature">
        <title>Complex archaea that bridge the gap between prokaryotes and eukaryotes.</title>
        <authorList>
            <person name="Spang A."/>
            <person name="Saw J.H."/>
            <person name="Jorgensen S.L."/>
            <person name="Zaremba-Niedzwiedzka K."/>
            <person name="Martijn J."/>
            <person name="Lind A.E."/>
            <person name="van Eijk R."/>
            <person name="Schleper C."/>
            <person name="Guy L."/>
            <person name="Ettema T.J."/>
        </authorList>
    </citation>
    <scope>NUCLEOTIDE SEQUENCE</scope>
</reference>
<sequence length="167" mass="19555">MNEAPTLVTPRPRTQEVSSPMPRYSSIPERFWSKVNKQGPIPEYAPHLGSCWLWTAGCNDSGYGLFWEDGKPVRAHRWAYEQEHDLIPEGKQLDHLCRTRHCIRASHLEPVTCRENLMRGDTLAAREAKLMYCPQGHSYDEENTYVYPQGRRECRECRRQRRKASHD</sequence>
<dbReference type="EMBL" id="LAZR01062148">
    <property type="protein sequence ID" value="KKK62121.1"/>
    <property type="molecule type" value="Genomic_DNA"/>
</dbReference>
<dbReference type="Pfam" id="PF13392">
    <property type="entry name" value="HNH_3"/>
    <property type="match status" value="1"/>
</dbReference>
<feature type="domain" description="HNH nuclease" evidence="2">
    <location>
        <begin position="74"/>
        <end position="117"/>
    </location>
</feature>
<dbReference type="InterPro" id="IPR003615">
    <property type="entry name" value="HNH_nuc"/>
</dbReference>